<keyword evidence="1" id="KW-0472">Membrane</keyword>
<gene>
    <name evidence="2" type="ORF">SEML1_0746</name>
</gene>
<dbReference type="RefSeq" id="WP_376753874.1">
    <property type="nucleotide sequence ID" value="NZ_CP124550.1"/>
</dbReference>
<dbReference type="Proteomes" id="UP001177295">
    <property type="component" value="Chromosome"/>
</dbReference>
<accession>A0ABY8WXR8</accession>
<name>A0ABY8WXR8_9BACT</name>
<dbReference type="EMBL" id="CP124550">
    <property type="protein sequence ID" value="WIO46344.1"/>
    <property type="molecule type" value="Genomic_DNA"/>
</dbReference>
<keyword evidence="1" id="KW-1133">Transmembrane helix</keyword>
<evidence type="ECO:0000313" key="2">
    <source>
        <dbReference type="EMBL" id="WIO46344.1"/>
    </source>
</evidence>
<reference evidence="2 3" key="1">
    <citation type="journal article" date="2023" name="Cell">
        <title>Genetic manipulation of Patescibacteria provides mechanistic insights into microbial dark matter and the epibiotic lifestyle.</title>
        <authorList>
            <person name="Wang Y."/>
            <person name="Gallagher L.A."/>
            <person name="Andrade P.A."/>
            <person name="Liu A."/>
            <person name="Humphreys I.R."/>
            <person name="Turkarslan S."/>
            <person name="Cutler K.J."/>
            <person name="Arrieta-Ortiz M.L."/>
            <person name="Li Y."/>
            <person name="Radey M.C."/>
            <person name="McLean J.S."/>
            <person name="Cong Q."/>
            <person name="Baker D."/>
            <person name="Baliga N.S."/>
            <person name="Peterson S.B."/>
            <person name="Mougous J.D."/>
        </authorList>
    </citation>
    <scope>NUCLEOTIDE SEQUENCE [LARGE SCALE GENOMIC DNA]</scope>
    <source>
        <strain evidence="2 3">ML1</strain>
    </source>
</reference>
<keyword evidence="3" id="KW-1185">Reference proteome</keyword>
<organism evidence="2 3">
    <name type="scientific">Candidatus Southlakia epibionticum</name>
    <dbReference type="NCBI Taxonomy" id="3043284"/>
    <lineage>
        <taxon>Bacteria</taxon>
        <taxon>Candidatus Saccharimonadota</taxon>
        <taxon>Candidatus Saccharimonadia</taxon>
        <taxon>Candidatus Saccharimonadales</taxon>
        <taxon>Candidatus Saccharimonadaceae</taxon>
        <taxon>Candidatus Southlakia</taxon>
    </lineage>
</organism>
<feature type="transmembrane region" description="Helical" evidence="1">
    <location>
        <begin position="172"/>
        <end position="201"/>
    </location>
</feature>
<evidence type="ECO:0000256" key="1">
    <source>
        <dbReference type="SAM" id="Phobius"/>
    </source>
</evidence>
<keyword evidence="1" id="KW-0812">Transmembrane</keyword>
<feature type="transmembrane region" description="Helical" evidence="1">
    <location>
        <begin position="20"/>
        <end position="39"/>
    </location>
</feature>
<proteinExistence type="predicted"/>
<sequence length="208" mass="23550">MADKRSIRRDIKKLQRVKTWQLLILLILAGFLSATFLRLNNTGMVQRRNAVAAADKVGDTQQITERLAELQRYTTAHMNASSSVIYLQHQYDRDAQAAIKAVSNTSSEGATANARAEAVCHPQYSGWSTAYMQCVLAELAKYPTSDKLAEPKLPNTELYRYEFVSPLWSPDFAGFSLLLVGFLVFIIIVRLISMGILRILLRRHYRLI</sequence>
<protein>
    <submittedName>
        <fullName evidence="2">Uncharacterized protein</fullName>
    </submittedName>
</protein>
<evidence type="ECO:0000313" key="3">
    <source>
        <dbReference type="Proteomes" id="UP001177295"/>
    </source>
</evidence>